<gene>
    <name evidence="2" type="ORF">SAMN05443639_11688</name>
</gene>
<comment type="function">
    <text evidence="1">Could be involved in insertion of integral membrane proteins into the membrane.</text>
</comment>
<dbReference type="EMBL" id="FOIJ01000016">
    <property type="protein sequence ID" value="SEU31727.1"/>
    <property type="molecule type" value="Genomic_DNA"/>
</dbReference>
<dbReference type="Pfam" id="PF01809">
    <property type="entry name" value="YidD"/>
    <property type="match status" value="1"/>
</dbReference>
<comment type="subcellular location">
    <subcellularLocation>
        <location evidence="1">Cell membrane</location>
        <topology evidence="1">Peripheral membrane protein</topology>
        <orientation evidence="1">Cytoplasmic side</orientation>
    </subcellularLocation>
</comment>
<sequence>MSPLAFLLALPIHFYRRFIGPLLPRVCRFHPSCSAYALQALEKHGGLKGAGLTTWRLLRCNPFHPGGFDPVP</sequence>
<evidence type="ECO:0000313" key="3">
    <source>
        <dbReference type="Proteomes" id="UP000199181"/>
    </source>
</evidence>
<dbReference type="InterPro" id="IPR002696">
    <property type="entry name" value="Membr_insert_effic_factor_YidD"/>
</dbReference>
<dbReference type="PANTHER" id="PTHR33383:SF1">
    <property type="entry name" value="MEMBRANE PROTEIN INSERTION EFFICIENCY FACTOR-RELATED"/>
    <property type="match status" value="1"/>
</dbReference>
<accession>A0A1I0KZD2</accession>
<dbReference type="SMART" id="SM01234">
    <property type="entry name" value="Haemolytic"/>
    <property type="match status" value="1"/>
</dbReference>
<dbReference type="NCBIfam" id="TIGR00278">
    <property type="entry name" value="membrane protein insertion efficiency factor YidD"/>
    <property type="match status" value="1"/>
</dbReference>
<dbReference type="RefSeq" id="WP_093524773.1">
    <property type="nucleotide sequence ID" value="NZ_FOIJ01000016.1"/>
</dbReference>
<keyword evidence="3" id="KW-1185">Reference proteome</keyword>
<protein>
    <recommendedName>
        <fullName evidence="1">Putative membrane protein insertion efficiency factor</fullName>
    </recommendedName>
</protein>
<name>A0A1I0KZD2_9BACT</name>
<dbReference type="PANTHER" id="PTHR33383">
    <property type="entry name" value="MEMBRANE PROTEIN INSERTION EFFICIENCY FACTOR-RELATED"/>
    <property type="match status" value="1"/>
</dbReference>
<dbReference type="Proteomes" id="UP000199181">
    <property type="component" value="Unassembled WGS sequence"/>
</dbReference>
<comment type="similarity">
    <text evidence="1">Belongs to the UPF0161 family.</text>
</comment>
<keyword evidence="1" id="KW-0472">Membrane</keyword>
<organism evidence="2 3">
    <name type="scientific">Stigmatella erecta</name>
    <dbReference type="NCBI Taxonomy" id="83460"/>
    <lineage>
        <taxon>Bacteria</taxon>
        <taxon>Pseudomonadati</taxon>
        <taxon>Myxococcota</taxon>
        <taxon>Myxococcia</taxon>
        <taxon>Myxococcales</taxon>
        <taxon>Cystobacterineae</taxon>
        <taxon>Archangiaceae</taxon>
        <taxon>Stigmatella</taxon>
    </lineage>
</organism>
<evidence type="ECO:0000313" key="2">
    <source>
        <dbReference type="EMBL" id="SEU31727.1"/>
    </source>
</evidence>
<proteinExistence type="inferred from homology"/>
<reference evidence="3" key="1">
    <citation type="submission" date="2016-10" db="EMBL/GenBank/DDBJ databases">
        <authorList>
            <person name="Varghese N."/>
            <person name="Submissions S."/>
        </authorList>
    </citation>
    <scope>NUCLEOTIDE SEQUENCE [LARGE SCALE GENOMIC DNA]</scope>
    <source>
        <strain evidence="3">DSM 16858</strain>
    </source>
</reference>
<dbReference type="AlphaFoldDB" id="A0A1I0KZD2"/>
<evidence type="ECO:0000256" key="1">
    <source>
        <dbReference type="HAMAP-Rule" id="MF_00386"/>
    </source>
</evidence>
<dbReference type="GO" id="GO:0005886">
    <property type="term" value="C:plasma membrane"/>
    <property type="evidence" value="ECO:0007669"/>
    <property type="project" value="UniProtKB-SubCell"/>
</dbReference>
<dbReference type="HAMAP" id="MF_00386">
    <property type="entry name" value="UPF0161_YidD"/>
    <property type="match status" value="1"/>
</dbReference>
<keyword evidence="1" id="KW-1003">Cell membrane</keyword>